<evidence type="ECO:0000256" key="2">
    <source>
        <dbReference type="SAM" id="Phobius"/>
    </source>
</evidence>
<dbReference type="OrthoDB" id="9792788at2"/>
<evidence type="ECO:0000313" key="4">
    <source>
        <dbReference type="Proteomes" id="UP000001591"/>
    </source>
</evidence>
<keyword evidence="2" id="KW-0472">Membrane</keyword>
<dbReference type="KEGG" id="rce:RC1_3001"/>
<sequence length="179" mass="19190">MRFLLFFLLLPLAEIAGFAWVGSAIGVLPTVLLVVLSALVGIGLLKRHGIDTLRRAQDRLDRGEPPVQEAFDGLCLALAGLLLVIPGFLSDIAGLLLFLPPVRSWLFGRMNMVVVTTGPAGVRPGGPLDGAGRPGGRAHGGPDVIEGDWVEVREERYRLEGEGGDDTPPTESRWRPPGR</sequence>
<dbReference type="EMBL" id="CP000613">
    <property type="protein sequence ID" value="ACJ00369.1"/>
    <property type="molecule type" value="Genomic_DNA"/>
</dbReference>
<dbReference type="NCBIfam" id="NF008528">
    <property type="entry name" value="PRK11463.1-2"/>
    <property type="match status" value="1"/>
</dbReference>
<organism evidence="3 4">
    <name type="scientific">Rhodospirillum centenum (strain ATCC 51521 / SW)</name>
    <dbReference type="NCBI Taxonomy" id="414684"/>
    <lineage>
        <taxon>Bacteria</taxon>
        <taxon>Pseudomonadati</taxon>
        <taxon>Pseudomonadota</taxon>
        <taxon>Alphaproteobacteria</taxon>
        <taxon>Rhodospirillales</taxon>
        <taxon>Rhodospirillaceae</taxon>
        <taxon>Rhodospirillum</taxon>
    </lineage>
</organism>
<keyword evidence="2" id="KW-1133">Transmembrane helix</keyword>
<feature type="transmembrane region" description="Helical" evidence="2">
    <location>
        <begin position="74"/>
        <end position="99"/>
    </location>
</feature>
<feature type="compositionally biased region" description="Gly residues" evidence="1">
    <location>
        <begin position="123"/>
        <end position="139"/>
    </location>
</feature>
<gene>
    <name evidence="3" type="ordered locus">RC1_3001</name>
</gene>
<dbReference type="PANTHER" id="PTHR35335:SF1">
    <property type="entry name" value="UPF0716 PROTEIN FXSA"/>
    <property type="match status" value="1"/>
</dbReference>
<dbReference type="PANTHER" id="PTHR35335">
    <property type="entry name" value="UPF0716 PROTEIN FXSA"/>
    <property type="match status" value="1"/>
</dbReference>
<dbReference type="STRING" id="414684.RC1_3001"/>
<dbReference type="HOGENOM" id="CLU_085083_0_1_5"/>
<feature type="region of interest" description="Disordered" evidence="1">
    <location>
        <begin position="157"/>
        <end position="179"/>
    </location>
</feature>
<dbReference type="InterPro" id="IPR007313">
    <property type="entry name" value="FxsA"/>
</dbReference>
<protein>
    <submittedName>
        <fullName evidence="3">FxsA cytoplasmic membrane protein</fullName>
    </submittedName>
</protein>
<feature type="region of interest" description="Disordered" evidence="1">
    <location>
        <begin position="123"/>
        <end position="145"/>
    </location>
</feature>
<evidence type="ECO:0000313" key="3">
    <source>
        <dbReference type="EMBL" id="ACJ00369.1"/>
    </source>
</evidence>
<dbReference type="Proteomes" id="UP000001591">
    <property type="component" value="Chromosome"/>
</dbReference>
<feature type="transmembrane region" description="Helical" evidence="2">
    <location>
        <begin position="25"/>
        <end position="45"/>
    </location>
</feature>
<keyword evidence="2" id="KW-0812">Transmembrane</keyword>
<reference evidence="3 4" key="1">
    <citation type="journal article" date="2010" name="BMC Genomics">
        <title>Metabolic flexibility revealed in the genome of the cyst-forming alpha-1 proteobacterium Rhodospirillum centenum.</title>
        <authorList>
            <person name="Lu Y.K."/>
            <person name="Marden J."/>
            <person name="Han M."/>
            <person name="Swingley W.D."/>
            <person name="Mastrian S.D."/>
            <person name="Chowdhury S.R."/>
            <person name="Hao J."/>
            <person name="Helmy T."/>
            <person name="Kim S."/>
            <person name="Kurdoglu A.A."/>
            <person name="Matthies H.J."/>
            <person name="Rollo D."/>
            <person name="Stothard P."/>
            <person name="Blankenship R.E."/>
            <person name="Bauer C.E."/>
            <person name="Touchman J.W."/>
        </authorList>
    </citation>
    <scope>NUCLEOTIDE SEQUENCE [LARGE SCALE GENOMIC DNA]</scope>
    <source>
        <strain evidence="4">ATCC 51521 / SW</strain>
    </source>
</reference>
<evidence type="ECO:0000256" key="1">
    <source>
        <dbReference type="SAM" id="MobiDB-lite"/>
    </source>
</evidence>
<dbReference type="Pfam" id="PF04186">
    <property type="entry name" value="FxsA"/>
    <property type="match status" value="1"/>
</dbReference>
<name>B6IVP5_RHOCS</name>
<keyword evidence="4" id="KW-1185">Reference proteome</keyword>
<proteinExistence type="predicted"/>
<dbReference type="RefSeq" id="WP_012568149.1">
    <property type="nucleotide sequence ID" value="NC_011420.2"/>
</dbReference>
<accession>B6IVP5</accession>
<dbReference type="GO" id="GO:0016020">
    <property type="term" value="C:membrane"/>
    <property type="evidence" value="ECO:0007669"/>
    <property type="project" value="InterPro"/>
</dbReference>
<dbReference type="AlphaFoldDB" id="B6IVP5"/>
<dbReference type="eggNOG" id="COG3030">
    <property type="taxonomic scope" value="Bacteria"/>
</dbReference>